<dbReference type="Gene3D" id="3.40.50.12780">
    <property type="entry name" value="N-terminal domain of ligase-like"/>
    <property type="match status" value="1"/>
</dbReference>
<dbReference type="Gene3D" id="3.30.300.30">
    <property type="match status" value="1"/>
</dbReference>
<dbReference type="InterPro" id="IPR000873">
    <property type="entry name" value="AMP-dep_synth/lig_dom"/>
</dbReference>
<dbReference type="InterPro" id="IPR050237">
    <property type="entry name" value="ATP-dep_AMP-bd_enzyme"/>
</dbReference>
<evidence type="ECO:0000313" key="3">
    <source>
        <dbReference type="EMBL" id="MFL9001276.1"/>
    </source>
</evidence>
<feature type="domain" description="AMP-dependent synthetase/ligase" evidence="1">
    <location>
        <begin position="9"/>
        <end position="374"/>
    </location>
</feature>
<proteinExistence type="predicted"/>
<dbReference type="InterPro" id="IPR045851">
    <property type="entry name" value="AMP-bd_C_sf"/>
</dbReference>
<organism evidence="3 4">
    <name type="scientific">Pseudomonas azerbaijanorientalis</name>
    <dbReference type="NCBI Taxonomy" id="2842350"/>
    <lineage>
        <taxon>Bacteria</taxon>
        <taxon>Pseudomonadati</taxon>
        <taxon>Pseudomonadota</taxon>
        <taxon>Gammaproteobacteria</taxon>
        <taxon>Pseudomonadales</taxon>
        <taxon>Pseudomonadaceae</taxon>
        <taxon>Pseudomonas</taxon>
    </lineage>
</organism>
<reference evidence="3 4" key="1">
    <citation type="submission" date="2024-12" db="EMBL/GenBank/DDBJ databases">
        <title>Pseudomonas species isolated from Lotus nodules promote plant growth.</title>
        <authorList>
            <person name="Yu Y.-H."/>
            <person name="Kurtenbach J."/>
            <person name="Crosbie D."/>
            <person name="Brachmann A."/>
            <person name="Marin M."/>
        </authorList>
    </citation>
    <scope>NUCLEOTIDE SEQUENCE [LARGE SCALE GENOMIC DNA]</scope>
    <source>
        <strain evidence="3 4">PLb11B</strain>
    </source>
</reference>
<protein>
    <submittedName>
        <fullName evidence="3">Acyl-CoA synthetase</fullName>
    </submittedName>
</protein>
<feature type="domain" description="AMP-binding enzyme C-terminal" evidence="2">
    <location>
        <begin position="425"/>
        <end position="500"/>
    </location>
</feature>
<dbReference type="EMBL" id="JBJNUY010000009">
    <property type="protein sequence ID" value="MFL9001276.1"/>
    <property type="molecule type" value="Genomic_DNA"/>
</dbReference>
<gene>
    <name evidence="3" type="ORF">ACJ8NA_21855</name>
</gene>
<dbReference type="InterPro" id="IPR020845">
    <property type="entry name" value="AMP-binding_CS"/>
</dbReference>
<accession>A0ABW8W7L7</accession>
<name>A0ABW8W7L7_9PSED</name>
<dbReference type="RefSeq" id="WP_407801562.1">
    <property type="nucleotide sequence ID" value="NZ_JBJNUX010000014.1"/>
</dbReference>
<dbReference type="PANTHER" id="PTHR43767:SF1">
    <property type="entry name" value="NONRIBOSOMAL PEPTIDE SYNTHASE PES1 (EUROFUNG)-RELATED"/>
    <property type="match status" value="1"/>
</dbReference>
<dbReference type="Pfam" id="PF13193">
    <property type="entry name" value="AMP-binding_C"/>
    <property type="match status" value="1"/>
</dbReference>
<evidence type="ECO:0000313" key="4">
    <source>
        <dbReference type="Proteomes" id="UP001628646"/>
    </source>
</evidence>
<evidence type="ECO:0000259" key="2">
    <source>
        <dbReference type="Pfam" id="PF13193"/>
    </source>
</evidence>
<dbReference type="CDD" id="cd17631">
    <property type="entry name" value="FACL_FadD13-like"/>
    <property type="match status" value="1"/>
</dbReference>
<dbReference type="Pfam" id="PF00501">
    <property type="entry name" value="AMP-binding"/>
    <property type="match status" value="1"/>
</dbReference>
<dbReference type="InterPro" id="IPR042099">
    <property type="entry name" value="ANL_N_sf"/>
</dbReference>
<dbReference type="Proteomes" id="UP001628646">
    <property type="component" value="Unassembled WGS sequence"/>
</dbReference>
<dbReference type="SUPFAM" id="SSF56801">
    <property type="entry name" value="Acetyl-CoA synthetase-like"/>
    <property type="match status" value="1"/>
</dbReference>
<keyword evidence="4" id="KW-1185">Reference proteome</keyword>
<dbReference type="InterPro" id="IPR025110">
    <property type="entry name" value="AMP-bd_C"/>
</dbReference>
<evidence type="ECO:0000259" key="1">
    <source>
        <dbReference type="Pfam" id="PF00501"/>
    </source>
</evidence>
<dbReference type="PROSITE" id="PS00455">
    <property type="entry name" value="AMP_BINDING"/>
    <property type="match status" value="1"/>
</dbReference>
<dbReference type="NCBIfam" id="NF004837">
    <property type="entry name" value="PRK06187.1"/>
    <property type="match status" value="1"/>
</dbReference>
<dbReference type="PANTHER" id="PTHR43767">
    <property type="entry name" value="LONG-CHAIN-FATTY-ACID--COA LIGASE"/>
    <property type="match status" value="1"/>
</dbReference>
<comment type="caution">
    <text evidence="3">The sequence shown here is derived from an EMBL/GenBank/DDBJ whole genome shotgun (WGS) entry which is preliminary data.</text>
</comment>
<sequence>MYFTQPLHRNLQCAPERLMTIYGDRSRTLQQFVERVARLAGALRELGVQSGDCVAMLGLNSDRYLEYCFAVPWADAVLNLCNTRWSAEENAYALTDSQTSVLLVDETFKDIGLRLSRQVPSLRHVIYVGDGTTPDAMLDYETLIAQASPMEDARRGGDSLLGVFYTGGTTGFPKGVMISHTAFWSSQIALDVEGLVPPDSVMLRAAPMFHLADMSTGYVGVLEGATHVILPAFQPAEAMAAIQRHGIQVAMLVPTMIQLLINHPEVGNYDLSSLQHLVYGASPIQEQTLWSLQAILPQLQLFQAYGQTEMSPIVSLLGPAQHTAAAAAAGILRSCGRATRAVEVKIVDDDGREVPRGCIGEIVVRGPNAMSGYLNKPEQTLAALPGDGWLRTGDGARMDENGYIFIVDRLKDMIVTGGENVFSAEVENALCSHPDIAMCAVIGIPSEQWGEAVHAVVVLKPGTEPNGEELIAHCKRQIAGYKAPKSVEFRAALPLSGAGKVLKSELREPFWQGSSRRVG</sequence>